<gene>
    <name evidence="1" type="ORF">F4820DRAFT_465523</name>
</gene>
<proteinExistence type="predicted"/>
<reference evidence="1 2" key="1">
    <citation type="journal article" date="2022" name="New Phytol.">
        <title>Ecological generalism drives hyperdiversity of secondary metabolite gene clusters in xylarialean endophytes.</title>
        <authorList>
            <person name="Franco M.E.E."/>
            <person name="Wisecaver J.H."/>
            <person name="Arnold A.E."/>
            <person name="Ju Y.M."/>
            <person name="Slot J.C."/>
            <person name="Ahrendt S."/>
            <person name="Moore L.P."/>
            <person name="Eastman K.E."/>
            <person name="Scott K."/>
            <person name="Konkel Z."/>
            <person name="Mondo S.J."/>
            <person name="Kuo A."/>
            <person name="Hayes R.D."/>
            <person name="Haridas S."/>
            <person name="Andreopoulos B."/>
            <person name="Riley R."/>
            <person name="LaButti K."/>
            <person name="Pangilinan J."/>
            <person name="Lipzen A."/>
            <person name="Amirebrahimi M."/>
            <person name="Yan J."/>
            <person name="Adam C."/>
            <person name="Keymanesh K."/>
            <person name="Ng V."/>
            <person name="Louie K."/>
            <person name="Northen T."/>
            <person name="Drula E."/>
            <person name="Henrissat B."/>
            <person name="Hsieh H.M."/>
            <person name="Youens-Clark K."/>
            <person name="Lutzoni F."/>
            <person name="Miadlikowska J."/>
            <person name="Eastwood D.C."/>
            <person name="Hamelin R.C."/>
            <person name="Grigoriev I.V."/>
            <person name="U'Ren J.M."/>
        </authorList>
    </citation>
    <scope>NUCLEOTIDE SEQUENCE [LARGE SCALE GENOMIC DNA]</scope>
    <source>
        <strain evidence="1 2">CBS 119005</strain>
    </source>
</reference>
<evidence type="ECO:0000313" key="2">
    <source>
        <dbReference type="Proteomes" id="UP001497700"/>
    </source>
</evidence>
<dbReference type="Proteomes" id="UP001497700">
    <property type="component" value="Unassembled WGS sequence"/>
</dbReference>
<name>A0ACB9ZC22_9PEZI</name>
<comment type="caution">
    <text evidence="1">The sequence shown here is derived from an EMBL/GenBank/DDBJ whole genome shotgun (WGS) entry which is preliminary data.</text>
</comment>
<sequence length="579" mass="63384">MTQPPWQGDKVPEHPSQVNLHPERRLPGLFFTIPTSHQSTNNSNGQNPPLPTPMQTSSSSMYLSVPPINPPYGEWSRNSIDWESYGSSAQMGPGLGDTQMNNNHYGSDPVPNQWMLNRHNPSLNTLNSAPNLPNHTSATQNGSSFSNTLGPLPNGPSSEQFNETDAESSPSQNDYGESSKSLGTPRSRRLKGRPRVGTLNNQSVRKSTALGSNNKSKPMKWEKGMKEKQIPDNASEQEIEELRLHNKQVGQARKEHTRNQNRISAQRSRQKKQENLENALARVQVLENQVANLRDDNQRLQNENQRLREQVVVQEHHIRNQMYRRQGMQPQTFNPYAPLPRLNVPSPMPPPGSAQYPTPMPGPASSPAAASTPTSSSAQYGGYMQQQRPQSNLPTPNPNMYQNMMAPQSSLQNSMQPHNSMQPQNPVQPPQGTVQAQSTTTQMSFGYGLGASNGNSQAPSHEQQGNTPGNASGNLQGGLQGDSQGNPPGSFQGNPQSDLQGGNAQGNFSNNLSEETPEHAHGDFLGDPMEQDQDQDQQDQDQSGGGMFELGPIDPELEFNTFGSPSIHRSPTQNPSNAG</sequence>
<evidence type="ECO:0000313" key="1">
    <source>
        <dbReference type="EMBL" id="KAI4868694.1"/>
    </source>
</evidence>
<dbReference type="EMBL" id="MU393436">
    <property type="protein sequence ID" value="KAI4868694.1"/>
    <property type="molecule type" value="Genomic_DNA"/>
</dbReference>
<keyword evidence="2" id="KW-1185">Reference proteome</keyword>
<accession>A0ACB9ZC22</accession>
<protein>
    <submittedName>
        <fullName evidence="1">Uncharacterized protein</fullName>
    </submittedName>
</protein>
<organism evidence="1 2">
    <name type="scientific">Hypoxylon rubiginosum</name>
    <dbReference type="NCBI Taxonomy" id="110542"/>
    <lineage>
        <taxon>Eukaryota</taxon>
        <taxon>Fungi</taxon>
        <taxon>Dikarya</taxon>
        <taxon>Ascomycota</taxon>
        <taxon>Pezizomycotina</taxon>
        <taxon>Sordariomycetes</taxon>
        <taxon>Xylariomycetidae</taxon>
        <taxon>Xylariales</taxon>
        <taxon>Hypoxylaceae</taxon>
        <taxon>Hypoxylon</taxon>
    </lineage>
</organism>